<dbReference type="GO" id="GO:0003677">
    <property type="term" value="F:DNA binding"/>
    <property type="evidence" value="ECO:0007669"/>
    <property type="project" value="InterPro"/>
</dbReference>
<dbReference type="AlphaFoldDB" id="A0A4Z0M9B5"/>
<dbReference type="InterPro" id="IPR013325">
    <property type="entry name" value="RNA_pol_sigma_r2"/>
</dbReference>
<dbReference type="CDD" id="cd06171">
    <property type="entry name" value="Sigma70_r4"/>
    <property type="match status" value="1"/>
</dbReference>
<dbReference type="Gene3D" id="1.10.10.10">
    <property type="entry name" value="Winged helix-like DNA-binding domain superfamily/Winged helix DNA-binding domain"/>
    <property type="match status" value="1"/>
</dbReference>
<feature type="domain" description="RNA polymerase sigma-70 region 2" evidence="5">
    <location>
        <begin position="33"/>
        <end position="99"/>
    </location>
</feature>
<evidence type="ECO:0000259" key="5">
    <source>
        <dbReference type="Pfam" id="PF04542"/>
    </source>
</evidence>
<dbReference type="OrthoDB" id="9797134at2"/>
<dbReference type="PANTHER" id="PTHR43133">
    <property type="entry name" value="RNA POLYMERASE ECF-TYPE SIGMA FACTO"/>
    <property type="match status" value="1"/>
</dbReference>
<organism evidence="7 8">
    <name type="scientific">Mangrovimicrobium sediminis</name>
    <dbReference type="NCBI Taxonomy" id="2562682"/>
    <lineage>
        <taxon>Bacteria</taxon>
        <taxon>Pseudomonadati</taxon>
        <taxon>Pseudomonadota</taxon>
        <taxon>Gammaproteobacteria</taxon>
        <taxon>Cellvibrionales</taxon>
        <taxon>Halieaceae</taxon>
        <taxon>Mangrovimicrobium</taxon>
    </lineage>
</organism>
<dbReference type="PANTHER" id="PTHR43133:SF32">
    <property type="entry name" value="BLR3042 PROTEIN"/>
    <property type="match status" value="1"/>
</dbReference>
<evidence type="ECO:0000256" key="2">
    <source>
        <dbReference type="ARBA" id="ARBA00023015"/>
    </source>
</evidence>
<evidence type="ECO:0000256" key="4">
    <source>
        <dbReference type="ARBA" id="ARBA00023163"/>
    </source>
</evidence>
<accession>A0A4Z0M9B5</accession>
<keyword evidence="8" id="KW-1185">Reference proteome</keyword>
<keyword evidence="2" id="KW-0805">Transcription regulation</keyword>
<evidence type="ECO:0000313" key="8">
    <source>
        <dbReference type="Proteomes" id="UP000298050"/>
    </source>
</evidence>
<dbReference type="InterPro" id="IPR013249">
    <property type="entry name" value="RNA_pol_sigma70_r4_t2"/>
</dbReference>
<name>A0A4Z0M9B5_9GAMM</name>
<dbReference type="InterPro" id="IPR036388">
    <property type="entry name" value="WH-like_DNA-bd_sf"/>
</dbReference>
<dbReference type="GO" id="GO:0016987">
    <property type="term" value="F:sigma factor activity"/>
    <property type="evidence" value="ECO:0007669"/>
    <property type="project" value="UniProtKB-KW"/>
</dbReference>
<dbReference type="Pfam" id="PF04542">
    <property type="entry name" value="Sigma70_r2"/>
    <property type="match status" value="1"/>
</dbReference>
<evidence type="ECO:0000256" key="1">
    <source>
        <dbReference type="ARBA" id="ARBA00010641"/>
    </source>
</evidence>
<comment type="caution">
    <text evidence="7">The sequence shown here is derived from an EMBL/GenBank/DDBJ whole genome shotgun (WGS) entry which is preliminary data.</text>
</comment>
<dbReference type="NCBIfam" id="TIGR02937">
    <property type="entry name" value="sigma70-ECF"/>
    <property type="match status" value="1"/>
</dbReference>
<sequence length="199" mass="22652">MNRLNSKASAEDARHRELLAASATGCRESFAQLYDLLYHPVVRFLYRYTSNSATIEEILNDTMLVLWQKADTFRGDSRLMTWVLGIASRRALKTVNRERSQRERAAQLDPPELAAQDLERLGTLATLEWAMQQLSADHQLVLEMAYFQGLSCEEMAEVLGCPVNTAKTRLHYGRNKLRAVFAGEDNPLELNDFIDEASR</sequence>
<dbReference type="InterPro" id="IPR007627">
    <property type="entry name" value="RNA_pol_sigma70_r2"/>
</dbReference>
<dbReference type="InterPro" id="IPR013324">
    <property type="entry name" value="RNA_pol_sigma_r3/r4-like"/>
</dbReference>
<dbReference type="SUPFAM" id="SSF88946">
    <property type="entry name" value="Sigma2 domain of RNA polymerase sigma factors"/>
    <property type="match status" value="1"/>
</dbReference>
<reference evidence="7 8" key="1">
    <citation type="submission" date="2019-04" db="EMBL/GenBank/DDBJ databases">
        <title>Taxonomy of novel Haliea sp. from mangrove soil of West Coast of India.</title>
        <authorList>
            <person name="Verma A."/>
            <person name="Kumar P."/>
            <person name="Krishnamurthi S."/>
        </authorList>
    </citation>
    <scope>NUCLEOTIDE SEQUENCE [LARGE SCALE GENOMIC DNA]</scope>
    <source>
        <strain evidence="7 8">SAOS-164</strain>
    </source>
</reference>
<dbReference type="SUPFAM" id="SSF88659">
    <property type="entry name" value="Sigma3 and sigma4 domains of RNA polymerase sigma factors"/>
    <property type="match status" value="1"/>
</dbReference>
<dbReference type="GO" id="GO:0006352">
    <property type="term" value="P:DNA-templated transcription initiation"/>
    <property type="evidence" value="ECO:0007669"/>
    <property type="project" value="InterPro"/>
</dbReference>
<evidence type="ECO:0000256" key="3">
    <source>
        <dbReference type="ARBA" id="ARBA00023082"/>
    </source>
</evidence>
<feature type="domain" description="RNA polymerase sigma factor 70 region 4 type 2" evidence="6">
    <location>
        <begin position="130"/>
        <end position="177"/>
    </location>
</feature>
<dbReference type="InterPro" id="IPR039425">
    <property type="entry name" value="RNA_pol_sigma-70-like"/>
</dbReference>
<keyword evidence="3" id="KW-0731">Sigma factor</keyword>
<comment type="similarity">
    <text evidence="1">Belongs to the sigma-70 factor family. ECF subfamily.</text>
</comment>
<dbReference type="InterPro" id="IPR014284">
    <property type="entry name" value="RNA_pol_sigma-70_dom"/>
</dbReference>
<dbReference type="Gene3D" id="1.10.1740.10">
    <property type="match status" value="1"/>
</dbReference>
<dbReference type="Proteomes" id="UP000298050">
    <property type="component" value="Unassembled WGS sequence"/>
</dbReference>
<dbReference type="EMBL" id="SRLE01000001">
    <property type="protein sequence ID" value="TGD75976.1"/>
    <property type="molecule type" value="Genomic_DNA"/>
</dbReference>
<evidence type="ECO:0000259" key="6">
    <source>
        <dbReference type="Pfam" id="PF08281"/>
    </source>
</evidence>
<keyword evidence="4" id="KW-0804">Transcription</keyword>
<proteinExistence type="inferred from homology"/>
<dbReference type="Pfam" id="PF08281">
    <property type="entry name" value="Sigma70_r4_2"/>
    <property type="match status" value="1"/>
</dbReference>
<gene>
    <name evidence="7" type="ORF">E4634_00005</name>
</gene>
<protein>
    <submittedName>
        <fullName evidence="7">RNA polymerase sigma factor</fullName>
    </submittedName>
</protein>
<dbReference type="RefSeq" id="WP_135440554.1">
    <property type="nucleotide sequence ID" value="NZ_SRLE01000001.1"/>
</dbReference>
<evidence type="ECO:0000313" key="7">
    <source>
        <dbReference type="EMBL" id="TGD75976.1"/>
    </source>
</evidence>